<dbReference type="Proteomes" id="UP001153620">
    <property type="component" value="Chromosome 1"/>
</dbReference>
<keyword evidence="2" id="KW-0732">Signal</keyword>
<evidence type="ECO:0000313" key="3">
    <source>
        <dbReference type="EMBL" id="CAG9801094.1"/>
    </source>
</evidence>
<reference evidence="3" key="1">
    <citation type="submission" date="2022-01" db="EMBL/GenBank/DDBJ databases">
        <authorList>
            <person name="King R."/>
        </authorList>
    </citation>
    <scope>NUCLEOTIDE SEQUENCE</scope>
</reference>
<feature type="region of interest" description="Disordered" evidence="1">
    <location>
        <begin position="137"/>
        <end position="220"/>
    </location>
</feature>
<organism evidence="3 4">
    <name type="scientific">Chironomus riparius</name>
    <dbReference type="NCBI Taxonomy" id="315576"/>
    <lineage>
        <taxon>Eukaryota</taxon>
        <taxon>Metazoa</taxon>
        <taxon>Ecdysozoa</taxon>
        <taxon>Arthropoda</taxon>
        <taxon>Hexapoda</taxon>
        <taxon>Insecta</taxon>
        <taxon>Pterygota</taxon>
        <taxon>Neoptera</taxon>
        <taxon>Endopterygota</taxon>
        <taxon>Diptera</taxon>
        <taxon>Nematocera</taxon>
        <taxon>Chironomoidea</taxon>
        <taxon>Chironomidae</taxon>
        <taxon>Chironominae</taxon>
        <taxon>Chironomus</taxon>
    </lineage>
</organism>
<feature type="signal peptide" evidence="2">
    <location>
        <begin position="1"/>
        <end position="24"/>
    </location>
</feature>
<evidence type="ECO:0000256" key="1">
    <source>
        <dbReference type="SAM" id="MobiDB-lite"/>
    </source>
</evidence>
<evidence type="ECO:0000256" key="2">
    <source>
        <dbReference type="SAM" id="SignalP"/>
    </source>
</evidence>
<evidence type="ECO:0000313" key="4">
    <source>
        <dbReference type="Proteomes" id="UP001153620"/>
    </source>
</evidence>
<dbReference type="AlphaFoldDB" id="A0A9N9RRG9"/>
<feature type="chain" id="PRO_5040202312" evidence="2">
    <location>
        <begin position="25"/>
        <end position="463"/>
    </location>
</feature>
<feature type="compositionally biased region" description="Low complexity" evidence="1">
    <location>
        <begin position="190"/>
        <end position="214"/>
    </location>
</feature>
<dbReference type="OrthoDB" id="6610237at2759"/>
<name>A0A9N9RRG9_9DIPT</name>
<proteinExistence type="predicted"/>
<protein>
    <submittedName>
        <fullName evidence="3">Uncharacterized protein</fullName>
    </submittedName>
</protein>
<dbReference type="EMBL" id="OU895877">
    <property type="protein sequence ID" value="CAG9801094.1"/>
    <property type="molecule type" value="Genomic_DNA"/>
</dbReference>
<sequence>MRRIFLIVLLKLLILHQHHGVASAYPEIFDSNEEETVEINIEDSNSMEELTTMTNINEFSISEANTPNKNQESIQTTTTIATTLIHPTIEEQESSPIIMKLISAIELTNPNDAETTTEHHFDIVNILKNRTKALFDVNAPNNPRKKPRILLTRPPVQMSKSSSSSDSDYESSNSMEDTTTIPYSEEESNETNIENNSSEEITTASPLPLTLPTSKRPPKNIEIFKTRPNELLRFYVEDGHLRSPIAALVDKKTNPLAKAKRLWKAALRPNSLLDIMVVSYDSEGIKSTYNLTNTKAMMTTLDKVRDENTTDQKSKTYYSIIRTGQLIPFDSAIFITTDDIPNDNEHQYQASMFLLKKRIRLYLIIFDDRNNTTNETSTSTTVKETGFLGQLAMLTGGDIIYVPNYVFQKQSEDGEMGFITLYRQNKYKPIDQEPLKDFHENELKNDTETLSLKDDDDHHDSNN</sequence>
<feature type="compositionally biased region" description="Low complexity" evidence="1">
    <location>
        <begin position="159"/>
        <end position="174"/>
    </location>
</feature>
<keyword evidence="4" id="KW-1185">Reference proteome</keyword>
<accession>A0A9N9RRG9</accession>
<gene>
    <name evidence="3" type="ORF">CHIRRI_LOCUS4029</name>
</gene>
<reference evidence="3" key="2">
    <citation type="submission" date="2022-10" db="EMBL/GenBank/DDBJ databases">
        <authorList>
            <consortium name="ENA_rothamsted_submissions"/>
            <consortium name="culmorum"/>
            <person name="King R."/>
        </authorList>
    </citation>
    <scope>NUCLEOTIDE SEQUENCE</scope>
</reference>